<feature type="active site" description="Proton donor" evidence="14">
    <location>
        <position position="77"/>
    </location>
</feature>
<dbReference type="NCBIfam" id="TIGR00338">
    <property type="entry name" value="serB"/>
    <property type="match status" value="1"/>
</dbReference>
<evidence type="ECO:0000256" key="1">
    <source>
        <dbReference type="ARBA" id="ARBA00001946"/>
    </source>
</evidence>
<dbReference type="RefSeq" id="WP_173200744.1">
    <property type="nucleotide sequence ID" value="NZ_JABFCX010000003.1"/>
</dbReference>
<gene>
    <name evidence="15" type="primary">serB</name>
    <name evidence="15" type="ORF">HK107_13685</name>
</gene>
<organism evidence="15 16">
    <name type="scientific">Parvularcula mediterranea</name>
    <dbReference type="NCBI Taxonomy" id="2732508"/>
    <lineage>
        <taxon>Bacteria</taxon>
        <taxon>Pseudomonadati</taxon>
        <taxon>Pseudomonadota</taxon>
        <taxon>Alphaproteobacteria</taxon>
        <taxon>Parvularculales</taxon>
        <taxon>Parvularculaceae</taxon>
        <taxon>Parvularcula</taxon>
    </lineage>
</organism>
<dbReference type="InterPro" id="IPR023214">
    <property type="entry name" value="HAD_sf"/>
</dbReference>
<comment type="cofactor">
    <cofactor evidence="1">
        <name>Mg(2+)</name>
        <dbReference type="ChEBI" id="CHEBI:18420"/>
    </cofactor>
</comment>
<dbReference type="EMBL" id="JABFCX010000003">
    <property type="protein sequence ID" value="NNU17378.1"/>
    <property type="molecule type" value="Genomic_DNA"/>
</dbReference>
<comment type="caution">
    <text evidence="15">The sequence shown here is derived from an EMBL/GenBank/DDBJ whole genome shotgun (WGS) entry which is preliminary data.</text>
</comment>
<evidence type="ECO:0000256" key="4">
    <source>
        <dbReference type="ARBA" id="ARBA00012640"/>
    </source>
</evidence>
<dbReference type="GO" id="GO:0000287">
    <property type="term" value="F:magnesium ion binding"/>
    <property type="evidence" value="ECO:0007669"/>
    <property type="project" value="TreeGrafter"/>
</dbReference>
<sequence>MSHAVLLLGPGAPGALRVAVRSLELSVVTMSDQAAEVHLPEGNAAKLANALLERGGFDVGLVPLEGREKKLLLCDMDSTMIGEESLDELAEAFGFGKKVRDITEKAMRGELAFDEALRARVKLFAGLSIDAAATALRERITVNEGADILVRTMVARGARAALVTGGFDIFAAPVGEKLGFHDVYANRLRSADGVLSGEVAEPILGPNAKKARLDDLCAELSLEPSDVVAVGDGANDKAMIEAAGLGIGYRPKPVLAKASDAVLQHADLTAILSLQGVPQADWVMP</sequence>
<feature type="active site" description="Nucleophile" evidence="14">
    <location>
        <position position="75"/>
    </location>
</feature>
<name>A0A7Y3W6C1_9PROT</name>
<comment type="catalytic activity">
    <reaction evidence="12">
        <text>O-phospho-L-serine + H2O = L-serine + phosphate</text>
        <dbReference type="Rhea" id="RHEA:21208"/>
        <dbReference type="ChEBI" id="CHEBI:15377"/>
        <dbReference type="ChEBI" id="CHEBI:33384"/>
        <dbReference type="ChEBI" id="CHEBI:43474"/>
        <dbReference type="ChEBI" id="CHEBI:57524"/>
        <dbReference type="EC" id="3.1.3.3"/>
    </reaction>
</comment>
<keyword evidence="10" id="KW-0718">Serine biosynthesis</keyword>
<dbReference type="Gene3D" id="3.40.50.1000">
    <property type="entry name" value="HAD superfamily/HAD-like"/>
    <property type="match status" value="1"/>
</dbReference>
<evidence type="ECO:0000313" key="16">
    <source>
        <dbReference type="Proteomes" id="UP000536835"/>
    </source>
</evidence>
<keyword evidence="9" id="KW-0460">Magnesium</keyword>
<dbReference type="Proteomes" id="UP000536835">
    <property type="component" value="Unassembled WGS sequence"/>
</dbReference>
<dbReference type="SUPFAM" id="SSF56784">
    <property type="entry name" value="HAD-like"/>
    <property type="match status" value="1"/>
</dbReference>
<evidence type="ECO:0000256" key="14">
    <source>
        <dbReference type="PIRSR" id="PIRSR604469-1"/>
    </source>
</evidence>
<evidence type="ECO:0000313" key="15">
    <source>
        <dbReference type="EMBL" id="NNU17378.1"/>
    </source>
</evidence>
<dbReference type="InterPro" id="IPR050582">
    <property type="entry name" value="HAD-like_SerB"/>
</dbReference>
<evidence type="ECO:0000256" key="11">
    <source>
        <dbReference type="ARBA" id="ARBA00031693"/>
    </source>
</evidence>
<dbReference type="NCBIfam" id="TIGR01488">
    <property type="entry name" value="HAD-SF-IB"/>
    <property type="match status" value="1"/>
</dbReference>
<evidence type="ECO:0000256" key="10">
    <source>
        <dbReference type="ARBA" id="ARBA00023299"/>
    </source>
</evidence>
<protein>
    <recommendedName>
        <fullName evidence="5">Phosphoserine phosphatase</fullName>
        <ecNumber evidence="4">3.1.3.3</ecNumber>
    </recommendedName>
    <alternativeName>
        <fullName evidence="11">O-phosphoserine phosphohydrolase</fullName>
    </alternativeName>
</protein>
<dbReference type="Pfam" id="PF12710">
    <property type="entry name" value="HAD"/>
    <property type="match status" value="1"/>
</dbReference>
<evidence type="ECO:0000256" key="9">
    <source>
        <dbReference type="ARBA" id="ARBA00022842"/>
    </source>
</evidence>
<keyword evidence="7" id="KW-0479">Metal-binding</keyword>
<evidence type="ECO:0000256" key="7">
    <source>
        <dbReference type="ARBA" id="ARBA00022723"/>
    </source>
</evidence>
<keyword evidence="6" id="KW-0028">Amino-acid biosynthesis</keyword>
<dbReference type="SFLD" id="SFLDF00029">
    <property type="entry name" value="phosphoserine_phosphatase"/>
    <property type="match status" value="1"/>
</dbReference>
<dbReference type="AlphaFoldDB" id="A0A7Y3W6C1"/>
<accession>A0A7Y3W6C1</accession>
<dbReference type="GO" id="GO:0036424">
    <property type="term" value="F:L-phosphoserine phosphatase activity"/>
    <property type="evidence" value="ECO:0007669"/>
    <property type="project" value="InterPro"/>
</dbReference>
<dbReference type="InterPro" id="IPR036412">
    <property type="entry name" value="HAD-like_sf"/>
</dbReference>
<evidence type="ECO:0000256" key="2">
    <source>
        <dbReference type="ARBA" id="ARBA00005135"/>
    </source>
</evidence>
<dbReference type="GO" id="GO:0006564">
    <property type="term" value="P:L-serine biosynthetic process"/>
    <property type="evidence" value="ECO:0007669"/>
    <property type="project" value="UniProtKB-KW"/>
</dbReference>
<dbReference type="InterPro" id="IPR004469">
    <property type="entry name" value="PSP"/>
</dbReference>
<evidence type="ECO:0000256" key="8">
    <source>
        <dbReference type="ARBA" id="ARBA00022801"/>
    </source>
</evidence>
<proteinExistence type="inferred from homology"/>
<dbReference type="SFLD" id="SFLDG01137">
    <property type="entry name" value="C1.6.1:_Phosphoserine_Phosphat"/>
    <property type="match status" value="1"/>
</dbReference>
<keyword evidence="8 15" id="KW-0378">Hydrolase</keyword>
<dbReference type="SFLD" id="SFLDS00003">
    <property type="entry name" value="Haloacid_Dehalogenase"/>
    <property type="match status" value="1"/>
</dbReference>
<comment type="similarity">
    <text evidence="3">Belongs to the HAD-like hydrolase superfamily. SerB family.</text>
</comment>
<dbReference type="SFLD" id="SFLDG01136">
    <property type="entry name" value="C1.6:_Phosphoserine_Phosphatas"/>
    <property type="match status" value="1"/>
</dbReference>
<evidence type="ECO:0000256" key="5">
    <source>
        <dbReference type="ARBA" id="ARBA00015196"/>
    </source>
</evidence>
<dbReference type="UniPathway" id="UPA00135">
    <property type="reaction ID" value="UER00198"/>
</dbReference>
<evidence type="ECO:0000256" key="13">
    <source>
        <dbReference type="ARBA" id="ARBA00048523"/>
    </source>
</evidence>
<comment type="catalytic activity">
    <reaction evidence="13">
        <text>O-phospho-D-serine + H2O = D-serine + phosphate</text>
        <dbReference type="Rhea" id="RHEA:24873"/>
        <dbReference type="ChEBI" id="CHEBI:15377"/>
        <dbReference type="ChEBI" id="CHEBI:35247"/>
        <dbReference type="ChEBI" id="CHEBI:43474"/>
        <dbReference type="ChEBI" id="CHEBI:58680"/>
        <dbReference type="EC" id="3.1.3.3"/>
    </reaction>
</comment>
<dbReference type="PANTHER" id="PTHR43344:SF2">
    <property type="entry name" value="PHOSPHOSERINE PHOSPHATASE"/>
    <property type="match status" value="1"/>
</dbReference>
<dbReference type="EC" id="3.1.3.3" evidence="4"/>
<comment type="pathway">
    <text evidence="2">Amino-acid biosynthesis; L-serine biosynthesis; L-serine from 3-phospho-D-glycerate: step 3/3.</text>
</comment>
<reference evidence="15 16" key="1">
    <citation type="submission" date="2020-05" db="EMBL/GenBank/DDBJ databases">
        <title>Parvularcula mediterraneae sp. nov., isolated from polypropylene straw from shallow seawater of the seashore of Laganas in Zakynthos island, Greece.</title>
        <authorList>
            <person name="Szabo I."/>
            <person name="Al-Omari J."/>
            <person name="Rado J."/>
            <person name="Szerdahelyi G.S."/>
        </authorList>
    </citation>
    <scope>NUCLEOTIDE SEQUENCE [LARGE SCALE GENOMIC DNA]</scope>
    <source>
        <strain evidence="15 16">ZS-1/3</strain>
    </source>
</reference>
<dbReference type="GO" id="GO:0005737">
    <property type="term" value="C:cytoplasm"/>
    <property type="evidence" value="ECO:0007669"/>
    <property type="project" value="TreeGrafter"/>
</dbReference>
<dbReference type="PANTHER" id="PTHR43344">
    <property type="entry name" value="PHOSPHOSERINE PHOSPHATASE"/>
    <property type="match status" value="1"/>
</dbReference>
<evidence type="ECO:0000256" key="12">
    <source>
        <dbReference type="ARBA" id="ARBA00048138"/>
    </source>
</evidence>
<keyword evidence="16" id="KW-1185">Reference proteome</keyword>
<evidence type="ECO:0000256" key="3">
    <source>
        <dbReference type="ARBA" id="ARBA00009184"/>
    </source>
</evidence>
<evidence type="ECO:0000256" key="6">
    <source>
        <dbReference type="ARBA" id="ARBA00022605"/>
    </source>
</evidence>